<proteinExistence type="predicted"/>
<organism evidence="5 6">
    <name type="scientific">Planomonospora venezuelensis</name>
    <dbReference type="NCBI Taxonomy" id="1999"/>
    <lineage>
        <taxon>Bacteria</taxon>
        <taxon>Bacillati</taxon>
        <taxon>Actinomycetota</taxon>
        <taxon>Actinomycetes</taxon>
        <taxon>Streptosporangiales</taxon>
        <taxon>Streptosporangiaceae</taxon>
        <taxon>Planomonospora</taxon>
    </lineage>
</organism>
<keyword evidence="1" id="KW-0596">Phosphopantetheine</keyword>
<dbReference type="SMART" id="SM00823">
    <property type="entry name" value="PKS_PP"/>
    <property type="match status" value="1"/>
</dbReference>
<dbReference type="GO" id="GO:0031177">
    <property type="term" value="F:phosphopantetheine binding"/>
    <property type="evidence" value="ECO:0007669"/>
    <property type="project" value="InterPro"/>
</dbReference>
<evidence type="ECO:0000259" key="4">
    <source>
        <dbReference type="PROSITE" id="PS50075"/>
    </source>
</evidence>
<sequence>RWDTAGLRARAENGDLPPMLRGLVRAAPRRSAGGEQGTSLTALMSRLAELTREEGLRVLTDRVRGHVAVVLAHGSAEKISVDRAFTQLGFDSLTAVELRNRLNADTGLRLPATLVFDHPTVSSLAEYLFDTLAPAAPSPEETLRGALERVGSMLTSAKGDGEAIRGKLVAVLQSGLAMFGAQAKGDADTVMEKIDSASDEEIFALIDNEL</sequence>
<feature type="domain" description="Carrier" evidence="4">
    <location>
        <begin position="57"/>
        <end position="132"/>
    </location>
</feature>
<dbReference type="PANTHER" id="PTHR43775:SF51">
    <property type="entry name" value="INACTIVE PHENOLPHTHIOCEROL SYNTHESIS POLYKETIDE SYNTHASE TYPE I PKS1-RELATED"/>
    <property type="match status" value="1"/>
</dbReference>
<dbReference type="FunFam" id="1.10.1200.10:FF:000007">
    <property type="entry name" value="Probable polyketide synthase pks17"/>
    <property type="match status" value="1"/>
</dbReference>
<comment type="caution">
    <text evidence="5">The sequence shown here is derived from an EMBL/GenBank/DDBJ whole genome shotgun (WGS) entry which is preliminary data.</text>
</comment>
<feature type="non-terminal residue" evidence="5">
    <location>
        <position position="1"/>
    </location>
</feature>
<dbReference type="PANTHER" id="PTHR43775">
    <property type="entry name" value="FATTY ACID SYNTHASE"/>
    <property type="match status" value="1"/>
</dbReference>
<keyword evidence="3" id="KW-0808">Transferase</keyword>
<evidence type="ECO:0000313" key="6">
    <source>
        <dbReference type="Proteomes" id="UP000562352"/>
    </source>
</evidence>
<evidence type="ECO:0000256" key="1">
    <source>
        <dbReference type="ARBA" id="ARBA00022450"/>
    </source>
</evidence>
<reference evidence="5 6" key="1">
    <citation type="submission" date="2020-08" db="EMBL/GenBank/DDBJ databases">
        <title>Genomic Encyclopedia of Type Strains, Phase III (KMG-III): the genomes of soil and plant-associated and newly described type strains.</title>
        <authorList>
            <person name="Whitman W."/>
        </authorList>
    </citation>
    <scope>NUCLEOTIDE SEQUENCE [LARGE SCALE GENOMIC DNA]</scope>
    <source>
        <strain evidence="5 6">CECT 3303</strain>
    </source>
</reference>
<keyword evidence="2" id="KW-0597">Phosphoprotein</keyword>
<dbReference type="SUPFAM" id="SSF47336">
    <property type="entry name" value="ACP-like"/>
    <property type="match status" value="1"/>
</dbReference>
<dbReference type="PROSITE" id="PS00012">
    <property type="entry name" value="PHOSPHOPANTETHEINE"/>
    <property type="match status" value="1"/>
</dbReference>
<dbReference type="Gene3D" id="1.10.1200.10">
    <property type="entry name" value="ACP-like"/>
    <property type="match status" value="1"/>
</dbReference>
<accession>A0A841DJI8</accession>
<gene>
    <name evidence="5" type="ORF">FHS22_007547</name>
</gene>
<dbReference type="EMBL" id="JACHJJ010000077">
    <property type="protein sequence ID" value="MBB5968225.1"/>
    <property type="molecule type" value="Genomic_DNA"/>
</dbReference>
<protein>
    <submittedName>
        <fullName evidence="5">Acyl carrier protein</fullName>
    </submittedName>
</protein>
<dbReference type="RefSeq" id="WP_260408686.1">
    <property type="nucleotide sequence ID" value="NZ_JACHJJ010000077.1"/>
</dbReference>
<dbReference type="InterPro" id="IPR036736">
    <property type="entry name" value="ACP-like_sf"/>
</dbReference>
<dbReference type="Pfam" id="PF00550">
    <property type="entry name" value="PP-binding"/>
    <property type="match status" value="1"/>
</dbReference>
<dbReference type="GO" id="GO:0006633">
    <property type="term" value="P:fatty acid biosynthetic process"/>
    <property type="evidence" value="ECO:0007669"/>
    <property type="project" value="TreeGrafter"/>
</dbReference>
<dbReference type="PROSITE" id="PS50075">
    <property type="entry name" value="CARRIER"/>
    <property type="match status" value="1"/>
</dbReference>
<dbReference type="InterPro" id="IPR020806">
    <property type="entry name" value="PKS_PP-bd"/>
</dbReference>
<dbReference type="InterPro" id="IPR006162">
    <property type="entry name" value="Ppantetheine_attach_site"/>
</dbReference>
<evidence type="ECO:0000313" key="5">
    <source>
        <dbReference type="EMBL" id="MBB5968225.1"/>
    </source>
</evidence>
<keyword evidence="6" id="KW-1185">Reference proteome</keyword>
<evidence type="ECO:0000256" key="3">
    <source>
        <dbReference type="ARBA" id="ARBA00022679"/>
    </source>
</evidence>
<dbReference type="GO" id="GO:0004312">
    <property type="term" value="F:fatty acid synthase activity"/>
    <property type="evidence" value="ECO:0007669"/>
    <property type="project" value="TreeGrafter"/>
</dbReference>
<dbReference type="InterPro" id="IPR050091">
    <property type="entry name" value="PKS_NRPS_Biosynth_Enz"/>
</dbReference>
<name>A0A841DJI8_PLAVE</name>
<dbReference type="AlphaFoldDB" id="A0A841DJI8"/>
<dbReference type="InterPro" id="IPR009081">
    <property type="entry name" value="PP-bd_ACP"/>
</dbReference>
<dbReference type="Proteomes" id="UP000562352">
    <property type="component" value="Unassembled WGS sequence"/>
</dbReference>
<evidence type="ECO:0000256" key="2">
    <source>
        <dbReference type="ARBA" id="ARBA00022553"/>
    </source>
</evidence>
<dbReference type="SMART" id="SM01294">
    <property type="entry name" value="PKS_PP_betabranch"/>
    <property type="match status" value="1"/>
</dbReference>